<feature type="transmembrane region" description="Helical" evidence="2">
    <location>
        <begin position="565"/>
        <end position="585"/>
    </location>
</feature>
<feature type="transmembrane region" description="Helical" evidence="2">
    <location>
        <begin position="696"/>
        <end position="718"/>
    </location>
</feature>
<evidence type="ECO:0000313" key="4">
    <source>
        <dbReference type="EMBL" id="RPA84589.1"/>
    </source>
</evidence>
<evidence type="ECO:0000313" key="5">
    <source>
        <dbReference type="Proteomes" id="UP000275078"/>
    </source>
</evidence>
<feature type="transmembrane region" description="Helical" evidence="2">
    <location>
        <begin position="597"/>
        <end position="618"/>
    </location>
</feature>
<evidence type="ECO:0000256" key="2">
    <source>
        <dbReference type="SAM" id="Phobius"/>
    </source>
</evidence>
<feature type="compositionally biased region" description="Low complexity" evidence="1">
    <location>
        <begin position="227"/>
        <end position="261"/>
    </location>
</feature>
<dbReference type="AlphaFoldDB" id="A0A3N4IFK5"/>
<sequence length="744" mass="83879">MAVRLSTHLRIAIAIILPLLLRVALSMPITDGLNLKVRNEGPSIEPTRKDIKPLGTIMFQPEPNGRGTWGIIFSCTVTLIFCVWTAIHPNIIWMVLALGQPEAILLVALGQFREAREVQKAWRKKFNKDLEGDLTMTEAFFVVMGGFVIDETTKEENWTEMELRPAQTMQPPVPYRRLDNLVRNGKGKILPKVWVGICRCFSVVFWTTLVRKGMGKVKDRREKRSPKPNSNTSPPKASNDLPYDTSTTASSSQTTLVSSKSMDCESPSPEQSEVNLATTTSIASRGTESVSTVAEEQQTLLERAGSPAADQPEAHERVPTQVKNPANQEPYLAILTPVGFIKYLEQGGIDRSTFRTADIVDKGKADGLKKLISGFQAVWFLVQIALRYSARLPITLLEIHLLIQVICSLAIYICWWSKPLDIAEPLRITIKHKVAMPHTKSDTTATPSMESPATDISKETKGSLEMDALEEFKPLHTANRKDQKQLSINDLVRLKHDRRPPRNRPFIVKQVTPNRPSTMGRAFFDIATYLEMTTKLEDDEQPNEMSTKPKTWSSFAEALLSGKNVGILCEIFLVIVIALLHTLAWNAHFPSDIEKHLWRAASLGLCFFSLIIVAITAFSNFHDFLIEALWNFTENNAPILNILDFPRVWREILTLACSKRKHYYDLTLVRRTPTLPEFSVKDPAKFLGYARFVGRLILILLSISAVFCYILCISYITVESYIGIRNVPVETFQTPAFSDYWPHL</sequence>
<keyword evidence="2" id="KW-1133">Transmembrane helix</keyword>
<feature type="transmembrane region" description="Helical" evidence="2">
    <location>
        <begin position="193"/>
        <end position="211"/>
    </location>
</feature>
<keyword evidence="2" id="KW-0472">Membrane</keyword>
<feature type="transmembrane region" description="Helical" evidence="2">
    <location>
        <begin position="67"/>
        <end position="84"/>
    </location>
</feature>
<feature type="chain" id="PRO_5018051983" evidence="3">
    <location>
        <begin position="27"/>
        <end position="744"/>
    </location>
</feature>
<evidence type="ECO:0000256" key="1">
    <source>
        <dbReference type="SAM" id="MobiDB-lite"/>
    </source>
</evidence>
<dbReference type="OrthoDB" id="9451547at2759"/>
<feature type="compositionally biased region" description="Polar residues" evidence="1">
    <location>
        <begin position="268"/>
        <end position="297"/>
    </location>
</feature>
<name>A0A3N4IFK5_ASCIM</name>
<gene>
    <name evidence="4" type="ORF">BJ508DRAFT_374226</name>
</gene>
<keyword evidence="2" id="KW-0812">Transmembrane</keyword>
<feature type="region of interest" description="Disordered" evidence="1">
    <location>
        <begin position="215"/>
        <end position="297"/>
    </location>
</feature>
<evidence type="ECO:0000256" key="3">
    <source>
        <dbReference type="SAM" id="SignalP"/>
    </source>
</evidence>
<feature type="transmembrane region" description="Helical" evidence="2">
    <location>
        <begin position="396"/>
        <end position="417"/>
    </location>
</feature>
<protein>
    <submittedName>
        <fullName evidence="4">Uncharacterized protein</fullName>
    </submittedName>
</protein>
<dbReference type="STRING" id="1160509.A0A3N4IFK5"/>
<reference evidence="4 5" key="1">
    <citation type="journal article" date="2018" name="Nat. Ecol. Evol.">
        <title>Pezizomycetes genomes reveal the molecular basis of ectomycorrhizal truffle lifestyle.</title>
        <authorList>
            <person name="Murat C."/>
            <person name="Payen T."/>
            <person name="Noel B."/>
            <person name="Kuo A."/>
            <person name="Morin E."/>
            <person name="Chen J."/>
            <person name="Kohler A."/>
            <person name="Krizsan K."/>
            <person name="Balestrini R."/>
            <person name="Da Silva C."/>
            <person name="Montanini B."/>
            <person name="Hainaut M."/>
            <person name="Levati E."/>
            <person name="Barry K.W."/>
            <person name="Belfiori B."/>
            <person name="Cichocki N."/>
            <person name="Clum A."/>
            <person name="Dockter R.B."/>
            <person name="Fauchery L."/>
            <person name="Guy J."/>
            <person name="Iotti M."/>
            <person name="Le Tacon F."/>
            <person name="Lindquist E.A."/>
            <person name="Lipzen A."/>
            <person name="Malagnac F."/>
            <person name="Mello A."/>
            <person name="Molinier V."/>
            <person name="Miyauchi S."/>
            <person name="Poulain J."/>
            <person name="Riccioni C."/>
            <person name="Rubini A."/>
            <person name="Sitrit Y."/>
            <person name="Splivallo R."/>
            <person name="Traeger S."/>
            <person name="Wang M."/>
            <person name="Zifcakova L."/>
            <person name="Wipf D."/>
            <person name="Zambonelli A."/>
            <person name="Paolocci F."/>
            <person name="Nowrousian M."/>
            <person name="Ottonello S."/>
            <person name="Baldrian P."/>
            <person name="Spatafora J.W."/>
            <person name="Henrissat B."/>
            <person name="Nagy L.G."/>
            <person name="Aury J.M."/>
            <person name="Wincker P."/>
            <person name="Grigoriev I.V."/>
            <person name="Bonfante P."/>
            <person name="Martin F.M."/>
        </authorList>
    </citation>
    <scope>NUCLEOTIDE SEQUENCE [LARGE SCALE GENOMIC DNA]</scope>
    <source>
        <strain evidence="4 5">RN42</strain>
    </source>
</reference>
<proteinExistence type="predicted"/>
<dbReference type="PANTHER" id="PTHR35043:SF7">
    <property type="entry name" value="TRANSCRIPTION FACTOR DOMAIN-CONTAINING PROTEIN"/>
    <property type="match status" value="1"/>
</dbReference>
<dbReference type="EMBL" id="ML119658">
    <property type="protein sequence ID" value="RPA84589.1"/>
    <property type="molecule type" value="Genomic_DNA"/>
</dbReference>
<feature type="signal peptide" evidence="3">
    <location>
        <begin position="1"/>
        <end position="26"/>
    </location>
</feature>
<accession>A0A3N4IFK5</accession>
<dbReference type="PANTHER" id="PTHR35043">
    <property type="entry name" value="TRANSCRIPTION FACTOR DOMAIN-CONTAINING PROTEIN"/>
    <property type="match status" value="1"/>
</dbReference>
<keyword evidence="5" id="KW-1185">Reference proteome</keyword>
<dbReference type="Proteomes" id="UP000275078">
    <property type="component" value="Unassembled WGS sequence"/>
</dbReference>
<organism evidence="4 5">
    <name type="scientific">Ascobolus immersus RN42</name>
    <dbReference type="NCBI Taxonomy" id="1160509"/>
    <lineage>
        <taxon>Eukaryota</taxon>
        <taxon>Fungi</taxon>
        <taxon>Dikarya</taxon>
        <taxon>Ascomycota</taxon>
        <taxon>Pezizomycotina</taxon>
        <taxon>Pezizomycetes</taxon>
        <taxon>Pezizales</taxon>
        <taxon>Ascobolaceae</taxon>
        <taxon>Ascobolus</taxon>
    </lineage>
</organism>
<keyword evidence="3" id="KW-0732">Signal</keyword>